<dbReference type="NCBIfam" id="TIGR01011">
    <property type="entry name" value="rpsB_bact"/>
    <property type="match status" value="1"/>
</dbReference>
<dbReference type="GO" id="GO:0006412">
    <property type="term" value="P:translation"/>
    <property type="evidence" value="ECO:0007669"/>
    <property type="project" value="UniProtKB-UniRule"/>
</dbReference>
<gene>
    <name evidence="5" type="primary">rpsB</name>
    <name evidence="6" type="ORF">UT24_C0009G0099</name>
</gene>
<dbReference type="InterPro" id="IPR023591">
    <property type="entry name" value="Ribosomal_uS2_flav_dom_sf"/>
</dbReference>
<dbReference type="InterPro" id="IPR001865">
    <property type="entry name" value="Ribosomal_uS2"/>
</dbReference>
<dbReference type="GO" id="GO:0003735">
    <property type="term" value="F:structural constituent of ribosome"/>
    <property type="evidence" value="ECO:0007669"/>
    <property type="project" value="InterPro"/>
</dbReference>
<evidence type="ECO:0000256" key="5">
    <source>
        <dbReference type="HAMAP-Rule" id="MF_00291"/>
    </source>
</evidence>
<dbReference type="PATRIC" id="fig|1618574.4.peg.770"/>
<dbReference type="PANTHER" id="PTHR12534">
    <property type="entry name" value="30S RIBOSOMAL PROTEIN S2 PROKARYOTIC AND ORGANELLAR"/>
    <property type="match status" value="1"/>
</dbReference>
<dbReference type="Gene3D" id="3.40.50.10490">
    <property type="entry name" value="Glucose-6-phosphate isomerase like protein, domain 1"/>
    <property type="match status" value="1"/>
</dbReference>
<dbReference type="CDD" id="cd01425">
    <property type="entry name" value="RPS2"/>
    <property type="match status" value="1"/>
</dbReference>
<dbReference type="InterPro" id="IPR005706">
    <property type="entry name" value="Ribosomal_uS2_bac/mit/plastid"/>
</dbReference>
<evidence type="ECO:0000256" key="1">
    <source>
        <dbReference type="ARBA" id="ARBA00006242"/>
    </source>
</evidence>
<dbReference type="PANTHER" id="PTHR12534:SF0">
    <property type="entry name" value="SMALL RIBOSOMAL SUBUNIT PROTEIN US2M"/>
    <property type="match status" value="1"/>
</dbReference>
<evidence type="ECO:0000313" key="6">
    <source>
        <dbReference type="EMBL" id="KKR00782.1"/>
    </source>
</evidence>
<comment type="similarity">
    <text evidence="1 5">Belongs to the universal ribosomal protein uS2 family.</text>
</comment>
<reference evidence="6 7" key="1">
    <citation type="journal article" date="2015" name="Nature">
        <title>rRNA introns, odd ribosomes, and small enigmatic genomes across a large radiation of phyla.</title>
        <authorList>
            <person name="Brown C.T."/>
            <person name="Hug L.A."/>
            <person name="Thomas B.C."/>
            <person name="Sharon I."/>
            <person name="Castelle C.J."/>
            <person name="Singh A."/>
            <person name="Wilkins M.J."/>
            <person name="Williams K.H."/>
            <person name="Banfield J.F."/>
        </authorList>
    </citation>
    <scope>NUCLEOTIDE SEQUENCE [LARGE SCALE GENOMIC DNA]</scope>
</reference>
<dbReference type="SUPFAM" id="SSF52313">
    <property type="entry name" value="Ribosomal protein S2"/>
    <property type="match status" value="1"/>
</dbReference>
<evidence type="ECO:0000256" key="2">
    <source>
        <dbReference type="ARBA" id="ARBA00022980"/>
    </source>
</evidence>
<dbReference type="PRINTS" id="PR00395">
    <property type="entry name" value="RIBOSOMALS2"/>
</dbReference>
<organism evidence="6 7">
    <name type="scientific">Candidatus Woesebacteria bacterium GW2011_GWB1_39_12</name>
    <dbReference type="NCBI Taxonomy" id="1618574"/>
    <lineage>
        <taxon>Bacteria</taxon>
        <taxon>Candidatus Woeseibacteriota</taxon>
    </lineage>
</organism>
<evidence type="ECO:0000313" key="7">
    <source>
        <dbReference type="Proteomes" id="UP000033881"/>
    </source>
</evidence>
<dbReference type="GO" id="GO:0015935">
    <property type="term" value="C:small ribosomal subunit"/>
    <property type="evidence" value="ECO:0007669"/>
    <property type="project" value="InterPro"/>
</dbReference>
<evidence type="ECO:0000256" key="4">
    <source>
        <dbReference type="ARBA" id="ARBA00035256"/>
    </source>
</evidence>
<dbReference type="STRING" id="1618574.UT24_C0009G0099"/>
<keyword evidence="3 5" id="KW-0687">Ribonucleoprotein</keyword>
<dbReference type="Pfam" id="PF00318">
    <property type="entry name" value="Ribosomal_S2"/>
    <property type="match status" value="1"/>
</dbReference>
<protein>
    <recommendedName>
        <fullName evidence="4 5">Small ribosomal subunit protein uS2</fullName>
    </recommendedName>
</protein>
<accession>A0A0G0QGE0</accession>
<dbReference type="HAMAP" id="MF_00291_B">
    <property type="entry name" value="Ribosomal_uS2_B"/>
    <property type="match status" value="1"/>
</dbReference>
<evidence type="ECO:0000256" key="3">
    <source>
        <dbReference type="ARBA" id="ARBA00023274"/>
    </source>
</evidence>
<proteinExistence type="inferred from homology"/>
<dbReference type="AlphaFoldDB" id="A0A0G0QGE0"/>
<sequence>MAEIAEEAGSFYVNERWLGGTLTNFDQILKSVKKLQELKSGMERGDFNDRTKKERLLIDREIQRLSNFFGGIVGMSKIPDILIIIDIRREKTAVSEAAMVGVETVALVDSNCDPTLVDYPIPMNDDATRALEYVLELMRDVIMDGKGGKSKSESKNKTKS</sequence>
<dbReference type="EMBL" id="LBWB01000009">
    <property type="protein sequence ID" value="KKR00782.1"/>
    <property type="molecule type" value="Genomic_DNA"/>
</dbReference>
<keyword evidence="2 5" id="KW-0689">Ribosomal protein</keyword>
<dbReference type="Gene3D" id="1.10.287.610">
    <property type="entry name" value="Helix hairpin bin"/>
    <property type="match status" value="1"/>
</dbReference>
<name>A0A0G0QGE0_9BACT</name>
<comment type="caution">
    <text evidence="6">The sequence shown here is derived from an EMBL/GenBank/DDBJ whole genome shotgun (WGS) entry which is preliminary data.</text>
</comment>
<dbReference type="Proteomes" id="UP000033881">
    <property type="component" value="Unassembled WGS sequence"/>
</dbReference>